<sequence length="460" mass="51604">MLKRAEKLLYTLPTGLQNVALSLYGISLLRNRHGGNYKAYYEQAVARSRASRQELDGYENETLVRMLEHAVATVPYYRELHRQGQFPIEKVKGVADIQYLPTVPKAELRSNPEQFVSERYALEDLSVISTTGTTGTPLRIFCNANVRQRNYAFHDRFLTMCGIDKDGLRATIGGRIIVPSSDRNPPYWRHSYFQKNVLFSSYHLNDGTIGLYIEKLRALRPDYIDCYPSSIYSIASHAKKHGIPLRGITKAIVTSGETLFDDQKAVIEEQLGVTVFDQYGCAEMSVLVTSCAHGSYHVHSDFGILEILNSSGEPARDGEEGEIVCTGFINDAMPLIRYRIEDRAVAGQRHCPCGSALPTVARVLGRDDDVILTPGGDRIGRLSPVLKGFPVREAQYVQDKLGEMKVVLVPDAAYGPEDEAKLVRELRMRVGNEIRIEFQYVERIERGKGGKLKSIVSRIK</sequence>
<name>A0A829YFW8_9GAMM</name>
<protein>
    <submittedName>
        <fullName evidence="1">Capsular polysaccharide biosynthesis protein CapK</fullName>
    </submittedName>
</protein>
<dbReference type="PANTHER" id="PTHR36932">
    <property type="entry name" value="CAPSULAR POLYSACCHARIDE BIOSYNTHESIS PROTEIN"/>
    <property type="match status" value="1"/>
</dbReference>
<evidence type="ECO:0000313" key="2">
    <source>
        <dbReference type="Proteomes" id="UP000445000"/>
    </source>
</evidence>
<keyword evidence="2" id="KW-1185">Reference proteome</keyword>
<dbReference type="Gene3D" id="3.40.50.12780">
    <property type="entry name" value="N-terminal domain of ligase-like"/>
    <property type="match status" value="1"/>
</dbReference>
<accession>A0A829YFW8</accession>
<dbReference type="Proteomes" id="UP000445000">
    <property type="component" value="Unassembled WGS sequence"/>
</dbReference>
<organism evidence="1 2">
    <name type="scientific">Steroidobacter agaridevorans</name>
    <dbReference type="NCBI Taxonomy" id="2695856"/>
    <lineage>
        <taxon>Bacteria</taxon>
        <taxon>Pseudomonadati</taxon>
        <taxon>Pseudomonadota</taxon>
        <taxon>Gammaproteobacteria</taxon>
        <taxon>Steroidobacterales</taxon>
        <taxon>Steroidobacteraceae</taxon>
        <taxon>Steroidobacter</taxon>
    </lineage>
</organism>
<comment type="caution">
    <text evidence="1">The sequence shown here is derived from an EMBL/GenBank/DDBJ whole genome shotgun (WGS) entry which is preliminary data.</text>
</comment>
<proteinExistence type="predicted"/>
<evidence type="ECO:0000313" key="1">
    <source>
        <dbReference type="EMBL" id="GFE82154.1"/>
    </source>
</evidence>
<dbReference type="SUPFAM" id="SSF56801">
    <property type="entry name" value="Acetyl-CoA synthetase-like"/>
    <property type="match status" value="1"/>
</dbReference>
<gene>
    <name evidence="1" type="ORF">GCM10011487_41540</name>
</gene>
<dbReference type="InterPro" id="IPR042099">
    <property type="entry name" value="ANL_N_sf"/>
</dbReference>
<reference evidence="2" key="1">
    <citation type="submission" date="2020-01" db="EMBL/GenBank/DDBJ databases">
        <title>'Steroidobacter agaridevorans' sp. nov., agar-degrading bacteria isolated from rhizosphere soils.</title>
        <authorList>
            <person name="Ikenaga M."/>
            <person name="Kataoka M."/>
            <person name="Murouchi A."/>
            <person name="Katsuragi S."/>
            <person name="Sakai M."/>
        </authorList>
    </citation>
    <scope>NUCLEOTIDE SEQUENCE [LARGE SCALE GENOMIC DNA]</scope>
    <source>
        <strain evidence="2">YU21-B</strain>
    </source>
</reference>
<dbReference type="RefSeq" id="WP_161813825.1">
    <property type="nucleotide sequence ID" value="NZ_BLJN01000004.1"/>
</dbReference>
<dbReference type="PANTHER" id="PTHR36932:SF1">
    <property type="entry name" value="CAPSULAR POLYSACCHARIDE BIOSYNTHESIS PROTEIN"/>
    <property type="match status" value="1"/>
</dbReference>
<dbReference type="InterPro" id="IPR053158">
    <property type="entry name" value="CapK_Type1_Caps_Biosynth"/>
</dbReference>
<dbReference type="AlphaFoldDB" id="A0A829YFW8"/>
<dbReference type="EMBL" id="BLJN01000004">
    <property type="protein sequence ID" value="GFE82154.1"/>
    <property type="molecule type" value="Genomic_DNA"/>
</dbReference>